<dbReference type="Pfam" id="PF01035">
    <property type="entry name" value="DNA_binding_1"/>
    <property type="match status" value="1"/>
</dbReference>
<dbReference type="Pfam" id="PF12833">
    <property type="entry name" value="HTH_18"/>
    <property type="match status" value="1"/>
</dbReference>
<dbReference type="CDD" id="cd06445">
    <property type="entry name" value="ATase"/>
    <property type="match status" value="1"/>
</dbReference>
<protein>
    <recommendedName>
        <fullName evidence="3">methylated-DNA--[protein]-cysteine S-methyltransferase</fullName>
        <ecNumber evidence="3">2.1.1.63</ecNumber>
    </recommendedName>
</protein>
<dbReference type="InterPro" id="IPR004026">
    <property type="entry name" value="Ada_DNA_repair_Zn-bd"/>
</dbReference>
<dbReference type="GO" id="GO:0008270">
    <property type="term" value="F:zinc ion binding"/>
    <property type="evidence" value="ECO:0007669"/>
    <property type="project" value="InterPro"/>
</dbReference>
<comment type="caution">
    <text evidence="13">The sequence shown here is derived from an EMBL/GenBank/DDBJ whole genome shotgun (WGS) entry which is preliminary data.</text>
</comment>
<dbReference type="PANTHER" id="PTHR10815:SF5">
    <property type="entry name" value="METHYLATED-DNA--PROTEIN-CYSTEINE METHYLTRANSFERASE"/>
    <property type="match status" value="1"/>
</dbReference>
<dbReference type="SUPFAM" id="SSF57884">
    <property type="entry name" value="Ada DNA repair protein, N-terminal domain (N-Ada 10)"/>
    <property type="match status" value="1"/>
</dbReference>
<feature type="binding site" evidence="11">
    <location>
        <position position="55"/>
    </location>
    <ligand>
        <name>Zn(2+)</name>
        <dbReference type="ChEBI" id="CHEBI:29105"/>
    </ligand>
</feature>
<keyword evidence="5" id="KW-0808">Transferase</keyword>
<evidence type="ECO:0000256" key="10">
    <source>
        <dbReference type="PIRSR" id="PIRSR000409-1"/>
    </source>
</evidence>
<proteinExistence type="inferred from homology"/>
<gene>
    <name evidence="13" type="ORF">DI595_06745</name>
</gene>
<organism evidence="13 14">
    <name type="scientific">Agrobacterium fabrum</name>
    <dbReference type="NCBI Taxonomy" id="1176649"/>
    <lineage>
        <taxon>Bacteria</taxon>
        <taxon>Pseudomonadati</taxon>
        <taxon>Pseudomonadota</taxon>
        <taxon>Alphaproteobacteria</taxon>
        <taxon>Hyphomicrobiales</taxon>
        <taxon>Rhizobiaceae</taxon>
        <taxon>Rhizobium/Agrobacterium group</taxon>
        <taxon>Agrobacterium</taxon>
        <taxon>Agrobacterium tumefaciens complex</taxon>
    </lineage>
</organism>
<evidence type="ECO:0000256" key="2">
    <source>
        <dbReference type="ARBA" id="ARBA00008711"/>
    </source>
</evidence>
<dbReference type="NCBIfam" id="TIGR00589">
    <property type="entry name" value="ogt"/>
    <property type="match status" value="1"/>
</dbReference>
<feature type="domain" description="HTH araC/xylS-type" evidence="12">
    <location>
        <begin position="125"/>
        <end position="199"/>
    </location>
</feature>
<dbReference type="InterPro" id="IPR036388">
    <property type="entry name" value="WH-like_DNA-bd_sf"/>
</dbReference>
<accession>A0A2W5F8V7</accession>
<dbReference type="PROSITE" id="PS00374">
    <property type="entry name" value="MGMT"/>
    <property type="match status" value="1"/>
</dbReference>
<dbReference type="Gene3D" id="1.10.10.10">
    <property type="entry name" value="Winged helix-like DNA-binding domain superfamily/Winged helix DNA-binding domain"/>
    <property type="match status" value="1"/>
</dbReference>
<dbReference type="PROSITE" id="PS01124">
    <property type="entry name" value="HTH_ARAC_FAMILY_2"/>
    <property type="match status" value="1"/>
</dbReference>
<evidence type="ECO:0000256" key="11">
    <source>
        <dbReference type="PIRSR" id="PIRSR000409-3"/>
    </source>
</evidence>
<dbReference type="Gene3D" id="3.30.160.70">
    <property type="entry name" value="Methylated DNA-protein cysteine methyltransferase domain"/>
    <property type="match status" value="1"/>
</dbReference>
<keyword evidence="6" id="KW-0227">DNA damage</keyword>
<dbReference type="InterPro" id="IPR035451">
    <property type="entry name" value="Ada-like_dom_sf"/>
</dbReference>
<dbReference type="InterPro" id="IPR036217">
    <property type="entry name" value="MethylDNA_cys_MeTrfase_DNAb"/>
</dbReference>
<dbReference type="EMBL" id="QFOL01000049">
    <property type="protein sequence ID" value="PZP52491.1"/>
    <property type="molecule type" value="Genomic_DNA"/>
</dbReference>
<dbReference type="SUPFAM" id="SSF53155">
    <property type="entry name" value="Methylated DNA-protein cysteine methyltransferase domain"/>
    <property type="match status" value="1"/>
</dbReference>
<evidence type="ECO:0000313" key="13">
    <source>
        <dbReference type="EMBL" id="PZP52491.1"/>
    </source>
</evidence>
<dbReference type="InterPro" id="IPR016221">
    <property type="entry name" value="Bifunct_regulatory_prot_Ada"/>
</dbReference>
<comment type="similarity">
    <text evidence="2">Belongs to the MGMT family.</text>
</comment>
<feature type="active site" description="Nucleophile; methyl group acceptor from either O6-methylguanine or O4-methylthymine" evidence="10">
    <location>
        <position position="336"/>
    </location>
</feature>
<dbReference type="Gene3D" id="1.10.10.60">
    <property type="entry name" value="Homeodomain-like"/>
    <property type="match status" value="1"/>
</dbReference>
<evidence type="ECO:0000256" key="6">
    <source>
        <dbReference type="ARBA" id="ARBA00022763"/>
    </source>
</evidence>
<dbReference type="SMART" id="SM00342">
    <property type="entry name" value="HTH_ARAC"/>
    <property type="match status" value="1"/>
</dbReference>
<dbReference type="GO" id="GO:0003700">
    <property type="term" value="F:DNA-binding transcription factor activity"/>
    <property type="evidence" value="ECO:0007669"/>
    <property type="project" value="InterPro"/>
</dbReference>
<feature type="binding site" evidence="11">
    <location>
        <position position="89"/>
    </location>
    <ligand>
        <name>Zn(2+)</name>
        <dbReference type="ChEBI" id="CHEBI:29105"/>
    </ligand>
</feature>
<dbReference type="GO" id="GO:0043565">
    <property type="term" value="F:sequence-specific DNA binding"/>
    <property type="evidence" value="ECO:0007669"/>
    <property type="project" value="InterPro"/>
</dbReference>
<keyword evidence="4" id="KW-0489">Methyltransferase</keyword>
<evidence type="ECO:0000256" key="7">
    <source>
        <dbReference type="ARBA" id="ARBA00023159"/>
    </source>
</evidence>
<dbReference type="EC" id="2.1.1.63" evidence="3"/>
<dbReference type="PANTHER" id="PTHR10815">
    <property type="entry name" value="METHYLATED-DNA--PROTEIN-CYSTEINE METHYLTRANSFERASE"/>
    <property type="match status" value="1"/>
</dbReference>
<dbReference type="Pfam" id="PF02805">
    <property type="entry name" value="Ada_Zn_binding"/>
    <property type="match status" value="1"/>
</dbReference>
<evidence type="ECO:0000256" key="5">
    <source>
        <dbReference type="ARBA" id="ARBA00022679"/>
    </source>
</evidence>
<dbReference type="InterPro" id="IPR036631">
    <property type="entry name" value="MGMT_N_sf"/>
</dbReference>
<keyword evidence="7" id="KW-0010">Activator</keyword>
<dbReference type="GO" id="GO:0032259">
    <property type="term" value="P:methylation"/>
    <property type="evidence" value="ECO:0007669"/>
    <property type="project" value="UniProtKB-KW"/>
</dbReference>
<evidence type="ECO:0000259" key="12">
    <source>
        <dbReference type="PROSITE" id="PS01124"/>
    </source>
</evidence>
<reference evidence="13 14" key="1">
    <citation type="submission" date="2017-08" db="EMBL/GenBank/DDBJ databases">
        <title>Infants hospitalized years apart are colonized by the same room-sourced microbial strains.</title>
        <authorList>
            <person name="Brooks B."/>
            <person name="Olm M.R."/>
            <person name="Firek B.A."/>
            <person name="Baker R."/>
            <person name="Thomas B.C."/>
            <person name="Morowitz M.J."/>
            <person name="Banfield J.F."/>
        </authorList>
    </citation>
    <scope>NUCLEOTIDE SEQUENCE [LARGE SCALE GENOMIC DNA]</scope>
    <source>
        <strain evidence="13">S2_009_000_R2_73</strain>
    </source>
</reference>
<comment type="cofactor">
    <cofactor evidence="11">
        <name>Zn(2+)</name>
        <dbReference type="ChEBI" id="CHEBI:29105"/>
    </cofactor>
    <text evidence="11">Binds 1 zinc ion per subunit.</text>
</comment>
<evidence type="ECO:0000256" key="1">
    <source>
        <dbReference type="ARBA" id="ARBA00001286"/>
    </source>
</evidence>
<sequence>MPVFRRRGSENCASILPMMLFKRPDTETLYSALVNKDPAYEGVAYVCVTSTKIFCRFTCTARKPKIENCRFRETIAECLEAGFRPCRRCKPMLAYGTADETVTSLLTALENEPARRWREEDVVAMGHDPSTVRRTFKRRFGMSFLEIARLRRVGDAAESIASGEAVIGAQIDAGYESGSGFRSAINQFFGSSPVAMKGKGFLKGDWIDTPIGLMLAVADDHALHLLEFADRPALPAELKRLKARTGADMVLGRTAVTGQIEAELKAYFAGRSAAFETRLAGHGTPFERDVWRNLREIPAGEIVSYSSLATAMGRSSAVRAVARANGANQIAIVVPCHRVLGADGSLTGYGGGLWRKKWLIEHERRMASAQGEAQGIPLAS</sequence>
<feature type="binding site" evidence="11">
    <location>
        <position position="86"/>
    </location>
    <ligand>
        <name>Zn(2+)</name>
        <dbReference type="ChEBI" id="CHEBI:29105"/>
    </ligand>
</feature>
<evidence type="ECO:0000256" key="4">
    <source>
        <dbReference type="ARBA" id="ARBA00022603"/>
    </source>
</evidence>
<keyword evidence="11" id="KW-0479">Metal-binding</keyword>
<dbReference type="Gene3D" id="3.40.10.10">
    <property type="entry name" value="DNA Methylphosphotriester Repair Domain"/>
    <property type="match status" value="1"/>
</dbReference>
<dbReference type="Proteomes" id="UP000249769">
    <property type="component" value="Unassembled WGS sequence"/>
</dbReference>
<dbReference type="GO" id="GO:0006281">
    <property type="term" value="P:DNA repair"/>
    <property type="evidence" value="ECO:0007669"/>
    <property type="project" value="UniProtKB-KW"/>
</dbReference>
<keyword evidence="11" id="KW-0862">Zinc</keyword>
<evidence type="ECO:0000313" key="14">
    <source>
        <dbReference type="Proteomes" id="UP000249769"/>
    </source>
</evidence>
<feature type="active site" description="Nucleophile; methyl group acceptor from methylphosphotriester" evidence="10">
    <location>
        <position position="55"/>
    </location>
</feature>
<evidence type="ECO:0000256" key="8">
    <source>
        <dbReference type="ARBA" id="ARBA00023204"/>
    </source>
</evidence>
<dbReference type="SUPFAM" id="SSF46767">
    <property type="entry name" value="Methylated DNA-protein cysteine methyltransferase, C-terminal domain"/>
    <property type="match status" value="1"/>
</dbReference>
<dbReference type="FunFam" id="1.10.10.10:FF:000214">
    <property type="entry name" value="Methylated-DNA--protein-cysteine methyltransferase"/>
    <property type="match status" value="1"/>
</dbReference>
<comment type="catalytic activity">
    <reaction evidence="1">
        <text>a 4-O-methyl-thymidine in DNA + L-cysteinyl-[protein] = a thymidine in DNA + S-methyl-L-cysteinyl-[protein]</text>
        <dbReference type="Rhea" id="RHEA:53428"/>
        <dbReference type="Rhea" id="RHEA-COMP:10131"/>
        <dbReference type="Rhea" id="RHEA-COMP:10132"/>
        <dbReference type="Rhea" id="RHEA-COMP:13555"/>
        <dbReference type="Rhea" id="RHEA-COMP:13556"/>
        <dbReference type="ChEBI" id="CHEBI:29950"/>
        <dbReference type="ChEBI" id="CHEBI:82612"/>
        <dbReference type="ChEBI" id="CHEBI:137386"/>
        <dbReference type="ChEBI" id="CHEBI:137387"/>
        <dbReference type="EC" id="2.1.1.63"/>
    </reaction>
</comment>
<dbReference type="GO" id="GO:0003908">
    <property type="term" value="F:methylated-DNA-[protein]-cysteine S-methyltransferase activity"/>
    <property type="evidence" value="ECO:0007669"/>
    <property type="project" value="UniProtKB-EC"/>
</dbReference>
<dbReference type="InterPro" id="IPR018060">
    <property type="entry name" value="HTH_AraC"/>
</dbReference>
<name>A0A2W5F8V7_9HYPH</name>
<dbReference type="InterPro" id="IPR001497">
    <property type="entry name" value="MethylDNA_cys_MeTrfase_AS"/>
</dbReference>
<keyword evidence="8" id="KW-0234">DNA repair</keyword>
<feature type="binding site" evidence="11">
    <location>
        <position position="59"/>
    </location>
    <ligand>
        <name>Zn(2+)</name>
        <dbReference type="ChEBI" id="CHEBI:29105"/>
    </ligand>
</feature>
<dbReference type="PIRSF" id="PIRSF000409">
    <property type="entry name" value="Ada"/>
    <property type="match status" value="1"/>
</dbReference>
<evidence type="ECO:0000256" key="3">
    <source>
        <dbReference type="ARBA" id="ARBA00011918"/>
    </source>
</evidence>
<evidence type="ECO:0000256" key="9">
    <source>
        <dbReference type="ARBA" id="ARBA00049348"/>
    </source>
</evidence>
<comment type="catalytic activity">
    <reaction evidence="9">
        <text>a 6-O-methyl-2'-deoxyguanosine in DNA + L-cysteinyl-[protein] = S-methyl-L-cysteinyl-[protein] + a 2'-deoxyguanosine in DNA</text>
        <dbReference type="Rhea" id="RHEA:24000"/>
        <dbReference type="Rhea" id="RHEA-COMP:10131"/>
        <dbReference type="Rhea" id="RHEA-COMP:10132"/>
        <dbReference type="Rhea" id="RHEA-COMP:11367"/>
        <dbReference type="Rhea" id="RHEA-COMP:11368"/>
        <dbReference type="ChEBI" id="CHEBI:29950"/>
        <dbReference type="ChEBI" id="CHEBI:82612"/>
        <dbReference type="ChEBI" id="CHEBI:85445"/>
        <dbReference type="ChEBI" id="CHEBI:85448"/>
        <dbReference type="EC" id="2.1.1.63"/>
    </reaction>
</comment>
<dbReference type="InterPro" id="IPR014048">
    <property type="entry name" value="MethylDNA_cys_MeTrfase_DNA-bd"/>
</dbReference>
<dbReference type="AlphaFoldDB" id="A0A2W5F8V7"/>